<dbReference type="GO" id="GO:0005886">
    <property type="term" value="C:plasma membrane"/>
    <property type="evidence" value="ECO:0007669"/>
    <property type="project" value="TreeGrafter"/>
</dbReference>
<dbReference type="Gene3D" id="1.20.1720.10">
    <property type="entry name" value="Multidrug resistance protein D"/>
    <property type="match status" value="1"/>
</dbReference>
<accession>A0A2B7XSR8</accession>
<proteinExistence type="inferred from homology"/>
<feature type="transmembrane region" description="Helical" evidence="7">
    <location>
        <begin position="248"/>
        <end position="267"/>
    </location>
</feature>
<keyword evidence="3 7" id="KW-0812">Transmembrane</keyword>
<dbReference type="PANTHER" id="PTHR23501">
    <property type="entry name" value="MAJOR FACILITATOR SUPERFAMILY"/>
    <property type="match status" value="1"/>
</dbReference>
<sequence>MGLEEGEDNVPQQPAQPKQRSVRFYLCIFWLCLVSVMVALDSVIVAAILPIIAEELGGTTNQLFWCGTGFLLAQTVTIPLYGSASDIFGRKWTANFSIALFTFASILCATAKTLQWLVAARAVQGLGAGGVVSLTSVIISDMSTLRERGKFTALIGMAWAIGTIGGVPMGGAMGEKSSWRWAFWINVPVGVIGFLGLVHSLHLKIPETTFRSKMARIDYLGILVFVTSTTSFLFGLTSGGTLYEWSDAGVIAPIVLGAVGWVAFGFIEYRWAREPMIPLRIFWDRTAAVGYTGTFVHALVLWGVSYYIIIFFLGAKQHGLLHAAVETMPGSAPIAMFTIVGGLIASKTLRFQKVTWVGWFLFTTGTGLQALLTPDANNGILYGLRIIAPIGAGLLFSLPLLACLVNQADADIGIATTMQVFARSLGQAFGVAIGGVVFQNQFDHYVTRGLANGDIPPEYIVRGQAADAVYSVIANTFPPHVQRVYQFVYADALRTMWYVLMAIAGVAAVISLASGNDSLDRDGRSRHQFDHGNKEKAAGATANINTNQSEDIESGRAVVVTEGVEMRDKKLRSKEEQLSVGCSSSQGSTVA</sequence>
<protein>
    <recommendedName>
        <fullName evidence="8">Major facilitator superfamily (MFS) profile domain-containing protein</fullName>
    </recommendedName>
</protein>
<dbReference type="PROSITE" id="PS50850">
    <property type="entry name" value="MFS"/>
    <property type="match status" value="1"/>
</dbReference>
<feature type="transmembrane region" description="Helical" evidence="7">
    <location>
        <begin position="24"/>
        <end position="50"/>
    </location>
</feature>
<feature type="region of interest" description="Disordered" evidence="6">
    <location>
        <begin position="570"/>
        <end position="591"/>
    </location>
</feature>
<keyword evidence="4 7" id="KW-1133">Transmembrane helix</keyword>
<reference evidence="9 10" key="1">
    <citation type="submission" date="2017-10" db="EMBL/GenBank/DDBJ databases">
        <title>Comparative genomics in systemic dimorphic fungi from Ajellomycetaceae.</title>
        <authorList>
            <person name="Munoz J.F."/>
            <person name="Mcewen J.G."/>
            <person name="Clay O.K."/>
            <person name="Cuomo C.A."/>
        </authorList>
    </citation>
    <scope>NUCLEOTIDE SEQUENCE [LARGE SCALE GENOMIC DNA]</scope>
    <source>
        <strain evidence="9 10">UAMH7299</strain>
    </source>
</reference>
<evidence type="ECO:0000256" key="3">
    <source>
        <dbReference type="ARBA" id="ARBA00022692"/>
    </source>
</evidence>
<evidence type="ECO:0000256" key="6">
    <source>
        <dbReference type="SAM" id="MobiDB-lite"/>
    </source>
</evidence>
<dbReference type="GO" id="GO:0022857">
    <property type="term" value="F:transmembrane transporter activity"/>
    <property type="evidence" value="ECO:0007669"/>
    <property type="project" value="InterPro"/>
</dbReference>
<dbReference type="InterPro" id="IPR036259">
    <property type="entry name" value="MFS_trans_sf"/>
</dbReference>
<feature type="transmembrane region" description="Helical" evidence="7">
    <location>
        <begin position="356"/>
        <end position="374"/>
    </location>
</feature>
<dbReference type="InterPro" id="IPR011701">
    <property type="entry name" value="MFS"/>
</dbReference>
<feature type="transmembrane region" description="Helical" evidence="7">
    <location>
        <begin position="118"/>
        <end position="139"/>
    </location>
</feature>
<evidence type="ECO:0000313" key="9">
    <source>
        <dbReference type="EMBL" id="PGH12256.1"/>
    </source>
</evidence>
<evidence type="ECO:0000313" key="10">
    <source>
        <dbReference type="Proteomes" id="UP000224634"/>
    </source>
</evidence>
<evidence type="ECO:0000256" key="2">
    <source>
        <dbReference type="ARBA" id="ARBA00007520"/>
    </source>
</evidence>
<feature type="transmembrane region" description="Helical" evidence="7">
    <location>
        <begin position="219"/>
        <end position="236"/>
    </location>
</feature>
<dbReference type="PANTHER" id="PTHR23501:SF102">
    <property type="entry name" value="DRUG TRANSPORTER, PUTATIVE (AFU_ORTHOLOGUE AFUA_3G08530)-RELATED"/>
    <property type="match status" value="1"/>
</dbReference>
<gene>
    <name evidence="9" type="ORF">AJ80_06770</name>
</gene>
<feature type="transmembrane region" description="Helical" evidence="7">
    <location>
        <begin position="420"/>
        <end position="438"/>
    </location>
</feature>
<comment type="caution">
    <text evidence="9">The sequence shown here is derived from an EMBL/GenBank/DDBJ whole genome shotgun (WGS) entry which is preliminary data.</text>
</comment>
<feature type="transmembrane region" description="Helical" evidence="7">
    <location>
        <begin position="181"/>
        <end position="198"/>
    </location>
</feature>
<keyword evidence="5 7" id="KW-0472">Membrane</keyword>
<keyword evidence="10" id="KW-1185">Reference proteome</keyword>
<feature type="transmembrane region" description="Helical" evidence="7">
    <location>
        <begin position="94"/>
        <end position="112"/>
    </location>
</feature>
<evidence type="ECO:0000259" key="8">
    <source>
        <dbReference type="PROSITE" id="PS50850"/>
    </source>
</evidence>
<dbReference type="Proteomes" id="UP000224634">
    <property type="component" value="Unassembled WGS sequence"/>
</dbReference>
<feature type="transmembrane region" description="Helical" evidence="7">
    <location>
        <begin position="320"/>
        <end position="344"/>
    </location>
</feature>
<feature type="transmembrane region" description="Helical" evidence="7">
    <location>
        <begin position="62"/>
        <end position="82"/>
    </location>
</feature>
<dbReference type="Pfam" id="PF07690">
    <property type="entry name" value="MFS_1"/>
    <property type="match status" value="1"/>
</dbReference>
<name>A0A2B7XSR8_POLH7</name>
<feature type="domain" description="Major facilitator superfamily (MFS) profile" evidence="8">
    <location>
        <begin position="27"/>
        <end position="519"/>
    </location>
</feature>
<evidence type="ECO:0000256" key="7">
    <source>
        <dbReference type="SAM" id="Phobius"/>
    </source>
</evidence>
<dbReference type="OrthoDB" id="10021397at2759"/>
<evidence type="ECO:0000256" key="4">
    <source>
        <dbReference type="ARBA" id="ARBA00022989"/>
    </source>
</evidence>
<evidence type="ECO:0000256" key="5">
    <source>
        <dbReference type="ARBA" id="ARBA00023136"/>
    </source>
</evidence>
<dbReference type="PRINTS" id="PR01036">
    <property type="entry name" value="TCRTETB"/>
</dbReference>
<evidence type="ECO:0000256" key="1">
    <source>
        <dbReference type="ARBA" id="ARBA00004141"/>
    </source>
</evidence>
<feature type="transmembrane region" description="Helical" evidence="7">
    <location>
        <begin position="495"/>
        <end position="515"/>
    </location>
</feature>
<comment type="subcellular location">
    <subcellularLocation>
        <location evidence="1">Membrane</location>
        <topology evidence="1">Multi-pass membrane protein</topology>
    </subcellularLocation>
</comment>
<feature type="transmembrane region" description="Helical" evidence="7">
    <location>
        <begin position="151"/>
        <end position="169"/>
    </location>
</feature>
<feature type="compositionally biased region" description="Polar residues" evidence="6">
    <location>
        <begin position="580"/>
        <end position="591"/>
    </location>
</feature>
<dbReference type="EMBL" id="PDNA01000120">
    <property type="protein sequence ID" value="PGH12256.1"/>
    <property type="molecule type" value="Genomic_DNA"/>
</dbReference>
<feature type="transmembrane region" description="Helical" evidence="7">
    <location>
        <begin position="288"/>
        <end position="314"/>
    </location>
</feature>
<organism evidence="9 10">
    <name type="scientific">Polytolypa hystricis (strain UAMH7299)</name>
    <dbReference type="NCBI Taxonomy" id="1447883"/>
    <lineage>
        <taxon>Eukaryota</taxon>
        <taxon>Fungi</taxon>
        <taxon>Dikarya</taxon>
        <taxon>Ascomycota</taxon>
        <taxon>Pezizomycotina</taxon>
        <taxon>Eurotiomycetes</taxon>
        <taxon>Eurotiomycetidae</taxon>
        <taxon>Onygenales</taxon>
        <taxon>Onygenales incertae sedis</taxon>
        <taxon>Polytolypa</taxon>
    </lineage>
</organism>
<feature type="transmembrane region" description="Helical" evidence="7">
    <location>
        <begin position="386"/>
        <end position="408"/>
    </location>
</feature>
<comment type="similarity">
    <text evidence="2">Belongs to the major facilitator superfamily. TCR/Tet family.</text>
</comment>
<dbReference type="InterPro" id="IPR020846">
    <property type="entry name" value="MFS_dom"/>
</dbReference>
<dbReference type="AlphaFoldDB" id="A0A2B7XSR8"/>
<dbReference type="SUPFAM" id="SSF103473">
    <property type="entry name" value="MFS general substrate transporter"/>
    <property type="match status" value="1"/>
</dbReference>